<gene>
    <name evidence="2" type="ORF">GMARGA_LOCUS34018</name>
</gene>
<reference evidence="2 3" key="1">
    <citation type="submission" date="2021-06" db="EMBL/GenBank/DDBJ databases">
        <authorList>
            <person name="Kallberg Y."/>
            <person name="Tangrot J."/>
            <person name="Rosling A."/>
        </authorList>
    </citation>
    <scope>NUCLEOTIDE SEQUENCE [LARGE SCALE GENOMIC DNA]</scope>
    <source>
        <strain evidence="2 3">120-4 pot B 10/14</strain>
    </source>
</reference>
<feature type="compositionally biased region" description="Polar residues" evidence="1">
    <location>
        <begin position="138"/>
        <end position="181"/>
    </location>
</feature>
<name>A0ABN7WR04_GIGMA</name>
<organism evidence="2 3">
    <name type="scientific">Gigaspora margarita</name>
    <dbReference type="NCBI Taxonomy" id="4874"/>
    <lineage>
        <taxon>Eukaryota</taxon>
        <taxon>Fungi</taxon>
        <taxon>Fungi incertae sedis</taxon>
        <taxon>Mucoromycota</taxon>
        <taxon>Glomeromycotina</taxon>
        <taxon>Glomeromycetes</taxon>
        <taxon>Diversisporales</taxon>
        <taxon>Gigasporaceae</taxon>
        <taxon>Gigaspora</taxon>
    </lineage>
</organism>
<protein>
    <submittedName>
        <fullName evidence="2">5263_t:CDS:1</fullName>
    </submittedName>
</protein>
<sequence length="181" mass="20939">CSQVTSEMGVQNNTKKIAAEKTLKWFTEVQQTLAEEFYLFGREQTTLTITKQFPEITQELWSLYQSLRIPKTVRVNLIIINNVEIVGQIQSIASWEIMNTGIYMSLTARTWPSPLKNALIAIRSLGACLKENKKPNRKTQFNSDHTSSNDYIELQTNTNRKQVEQRSNPTTFNPYKNNKYK</sequence>
<comment type="caution">
    <text evidence="2">The sequence shown here is derived from an EMBL/GenBank/DDBJ whole genome shotgun (WGS) entry which is preliminary data.</text>
</comment>
<keyword evidence="3" id="KW-1185">Reference proteome</keyword>
<feature type="non-terminal residue" evidence="2">
    <location>
        <position position="1"/>
    </location>
</feature>
<feature type="non-terminal residue" evidence="2">
    <location>
        <position position="181"/>
    </location>
</feature>
<accession>A0ABN7WR04</accession>
<proteinExistence type="predicted"/>
<feature type="region of interest" description="Disordered" evidence="1">
    <location>
        <begin position="133"/>
        <end position="181"/>
    </location>
</feature>
<dbReference type="EMBL" id="CAJVQB010058282">
    <property type="protein sequence ID" value="CAG8838522.1"/>
    <property type="molecule type" value="Genomic_DNA"/>
</dbReference>
<dbReference type="Proteomes" id="UP000789901">
    <property type="component" value="Unassembled WGS sequence"/>
</dbReference>
<evidence type="ECO:0000313" key="3">
    <source>
        <dbReference type="Proteomes" id="UP000789901"/>
    </source>
</evidence>
<evidence type="ECO:0000313" key="2">
    <source>
        <dbReference type="EMBL" id="CAG8838522.1"/>
    </source>
</evidence>
<evidence type="ECO:0000256" key="1">
    <source>
        <dbReference type="SAM" id="MobiDB-lite"/>
    </source>
</evidence>